<evidence type="ECO:0000256" key="1">
    <source>
        <dbReference type="SAM" id="Coils"/>
    </source>
</evidence>
<evidence type="ECO:0000313" key="3">
    <source>
        <dbReference type="Proteomes" id="UP000681425"/>
    </source>
</evidence>
<feature type="coiled-coil region" evidence="1">
    <location>
        <begin position="119"/>
        <end position="149"/>
    </location>
</feature>
<reference evidence="2" key="1">
    <citation type="submission" date="2021-04" db="EMBL/GenBank/DDBJ databases">
        <title>Isolation of p-tert-butylphenol degrading bacteria Sphingobium phenoxybenzoativorans Tas13 from active sludge.</title>
        <authorList>
            <person name="Li Y."/>
        </authorList>
    </citation>
    <scope>NUCLEOTIDE SEQUENCE</scope>
    <source>
        <strain evidence="2">Tas13</strain>
    </source>
</reference>
<proteinExistence type="predicted"/>
<dbReference type="KEGG" id="spph:KFK14_12910"/>
<keyword evidence="3" id="KW-1185">Reference proteome</keyword>
<organism evidence="2 3">
    <name type="scientific">Sphingobium phenoxybenzoativorans</name>
    <dbReference type="NCBI Taxonomy" id="1592790"/>
    <lineage>
        <taxon>Bacteria</taxon>
        <taxon>Pseudomonadati</taxon>
        <taxon>Pseudomonadota</taxon>
        <taxon>Alphaproteobacteria</taxon>
        <taxon>Sphingomonadales</taxon>
        <taxon>Sphingomonadaceae</taxon>
        <taxon>Sphingobium</taxon>
    </lineage>
</organism>
<sequence length="778" mass="87954">MKAVVPFRDPEQVARRQEAWEQLKAATASLIQELESEATGRVSRRLNIEQRWLRDLRQYHGLYEKEIEAILNSDEERSKIFINITRPKTTSWEARLGDMLFPNDDKNWGIAPTPVPELVESARQAAKEAEEMDAQAQQLVDQNNQMVDDGAPDEQRLPVLQQAHRAGSMAALLRQKDTEARKIMEEAKRRSEAMAREIDDQLTESRYPARSRDVIQDAVKLGSGILKGPFTASKPRQKWVRDPDAGDNVFYLDQSRDPKPEFRRVNPWAFFPDDNATSMEDCEDTFERHLLNKRQLRKMAKMLGFHALTVKELLEDAPMPMAGGDMMWLMELRQLEGEQTNGFMHRYIVWEWHGSLECKQVATLMRGLGRFDEALDYEENHDPLEERMVIIYFSQGKLLKISEDFPLDSGESLYSVFSFEKGEASVLGGVGVPWLMRHEQAMLNSAVRMMMDNGALSIGPQIVIDKTQVEPENGSWKLTPRKVWKKKGQEVNANSEPFKTYNIPMNQAQIAGIIDLAVKFIDEVVSMPTIAEGEQGAHVTQTMGGMSMLFNSANVVFRRVVKNWDDDLTTPTIRRAYHWNMQFNDKPEIKGDMQTEARGTSVLLVREVQSQQLMVIAMNWSTHPVIGPALKVYETMRMTLQALAINPDDILKSPEEFEAAVKKIAEAEAGQQSPDIIRAQATVEAAKISAASHTEQVTAQREIAKLNQQTEILKLIQKEGVDIAKVQALLEGKKIDTDSKERMFAAEAAMERENRDHAEAIGAEPTGSGGFLSAGTVN</sequence>
<name>A0A975Q086_9SPHN</name>
<accession>A0A975Q086</accession>
<protein>
    <recommendedName>
        <fullName evidence="4">Portal protein</fullName>
    </recommendedName>
</protein>
<dbReference type="RefSeq" id="WP_212607942.1">
    <property type="nucleotide sequence ID" value="NZ_CP073910.1"/>
</dbReference>
<keyword evidence="1" id="KW-0175">Coiled coil</keyword>
<dbReference type="AlphaFoldDB" id="A0A975Q086"/>
<evidence type="ECO:0000313" key="2">
    <source>
        <dbReference type="EMBL" id="QUT04047.1"/>
    </source>
</evidence>
<gene>
    <name evidence="2" type="ORF">KFK14_12910</name>
</gene>
<evidence type="ECO:0008006" key="4">
    <source>
        <dbReference type="Google" id="ProtNLM"/>
    </source>
</evidence>
<dbReference type="Proteomes" id="UP000681425">
    <property type="component" value="Chromosome"/>
</dbReference>
<dbReference type="EMBL" id="CP073910">
    <property type="protein sequence ID" value="QUT04047.1"/>
    <property type="molecule type" value="Genomic_DNA"/>
</dbReference>